<comment type="caution">
    <text evidence="3">The sequence shown here is derived from an EMBL/GenBank/DDBJ whole genome shotgun (WGS) entry which is preliminary data.</text>
</comment>
<keyword evidence="1" id="KW-0472">Membrane</keyword>
<evidence type="ECO:0000256" key="1">
    <source>
        <dbReference type="SAM" id="Phobius"/>
    </source>
</evidence>
<evidence type="ECO:0000313" key="4">
    <source>
        <dbReference type="Proteomes" id="UP001216674"/>
    </source>
</evidence>
<sequence length="133" mass="14111">MTVAMKRASFAIRLLFAVCLAGATFNHVHAALAHGLLWDYGYGDGTPLASRTYWGALTALDPLAAILLFARPRAGIGLTAAIILSDVLHNTYYVAANAQWTASFYLAQLAFLALVIGLSPVAWRGLPPAPRGA</sequence>
<keyword evidence="1" id="KW-1133">Transmembrane helix</keyword>
<dbReference type="EMBL" id="JARJLM010000252">
    <property type="protein sequence ID" value="MDF3834121.1"/>
    <property type="molecule type" value="Genomic_DNA"/>
</dbReference>
<accession>A0ABT6ANF1</accession>
<name>A0ABT6ANF1_9BURK</name>
<keyword evidence="1" id="KW-0812">Transmembrane</keyword>
<organism evidence="3 4">
    <name type="scientific">Cupriavidus basilensis</name>
    <dbReference type="NCBI Taxonomy" id="68895"/>
    <lineage>
        <taxon>Bacteria</taxon>
        <taxon>Pseudomonadati</taxon>
        <taxon>Pseudomonadota</taxon>
        <taxon>Betaproteobacteria</taxon>
        <taxon>Burkholderiales</taxon>
        <taxon>Burkholderiaceae</taxon>
        <taxon>Cupriavidus</taxon>
    </lineage>
</organism>
<gene>
    <name evidence="3" type="ORF">P3W85_14315</name>
</gene>
<feature type="chain" id="PRO_5047058239" description="DoxX family protein" evidence="2">
    <location>
        <begin position="31"/>
        <end position="133"/>
    </location>
</feature>
<feature type="signal peptide" evidence="2">
    <location>
        <begin position="1"/>
        <end position="30"/>
    </location>
</feature>
<reference evidence="3 4" key="1">
    <citation type="submission" date="2023-03" db="EMBL/GenBank/DDBJ databases">
        <title>Draft assemblies of triclosan tolerant bacteria isolated from returned activated sludge.</title>
        <authorList>
            <person name="Van Hamelsveld S."/>
        </authorList>
    </citation>
    <scope>NUCLEOTIDE SEQUENCE [LARGE SCALE GENOMIC DNA]</scope>
    <source>
        <strain evidence="3 4">GW210010_S58</strain>
    </source>
</reference>
<dbReference type="Proteomes" id="UP001216674">
    <property type="component" value="Unassembled WGS sequence"/>
</dbReference>
<protein>
    <recommendedName>
        <fullName evidence="5">DoxX family protein</fullName>
    </recommendedName>
</protein>
<evidence type="ECO:0000313" key="3">
    <source>
        <dbReference type="EMBL" id="MDF3834121.1"/>
    </source>
</evidence>
<dbReference type="RefSeq" id="WP_276265264.1">
    <property type="nucleotide sequence ID" value="NZ_JARJLM010000252.1"/>
</dbReference>
<proteinExistence type="predicted"/>
<keyword evidence="4" id="KW-1185">Reference proteome</keyword>
<evidence type="ECO:0000256" key="2">
    <source>
        <dbReference type="SAM" id="SignalP"/>
    </source>
</evidence>
<feature type="transmembrane region" description="Helical" evidence="1">
    <location>
        <begin position="102"/>
        <end position="123"/>
    </location>
</feature>
<feature type="transmembrane region" description="Helical" evidence="1">
    <location>
        <begin position="52"/>
        <end position="70"/>
    </location>
</feature>
<evidence type="ECO:0008006" key="5">
    <source>
        <dbReference type="Google" id="ProtNLM"/>
    </source>
</evidence>
<keyword evidence="2" id="KW-0732">Signal</keyword>